<gene>
    <name evidence="1" type="ORF">COV74_06655</name>
</gene>
<protein>
    <submittedName>
        <fullName evidence="1">Uncharacterized protein</fullName>
    </submittedName>
</protein>
<name>A0A2H0LNM6_9BACT</name>
<feature type="non-terminal residue" evidence="1">
    <location>
        <position position="1"/>
    </location>
</feature>
<dbReference type="EMBL" id="PCVY01000057">
    <property type="protein sequence ID" value="PIQ85946.1"/>
    <property type="molecule type" value="Genomic_DNA"/>
</dbReference>
<accession>A0A2H0LNM6</accession>
<evidence type="ECO:0000313" key="2">
    <source>
        <dbReference type="Proteomes" id="UP000230859"/>
    </source>
</evidence>
<evidence type="ECO:0000313" key="1">
    <source>
        <dbReference type="EMBL" id="PIQ85946.1"/>
    </source>
</evidence>
<dbReference type="AlphaFoldDB" id="A0A2H0LNM6"/>
<organism evidence="1 2">
    <name type="scientific">Candidatus Abzuiibacterium crystallinum</name>
    <dbReference type="NCBI Taxonomy" id="1974748"/>
    <lineage>
        <taxon>Bacteria</taxon>
        <taxon>Pseudomonadati</taxon>
        <taxon>Candidatus Omnitrophota</taxon>
        <taxon>Candidatus Abzuiibacterium</taxon>
    </lineage>
</organism>
<proteinExistence type="predicted"/>
<reference evidence="1 2" key="1">
    <citation type="submission" date="2017-09" db="EMBL/GenBank/DDBJ databases">
        <title>Depth-based differentiation of microbial function through sediment-hosted aquifers and enrichment of novel symbionts in the deep terrestrial subsurface.</title>
        <authorList>
            <person name="Probst A.J."/>
            <person name="Ladd B."/>
            <person name="Jarett J.K."/>
            <person name="Geller-Mcgrath D.E."/>
            <person name="Sieber C.M."/>
            <person name="Emerson J.B."/>
            <person name="Anantharaman K."/>
            <person name="Thomas B.C."/>
            <person name="Malmstrom R."/>
            <person name="Stieglmeier M."/>
            <person name="Klingl A."/>
            <person name="Woyke T."/>
            <person name="Ryan C.M."/>
            <person name="Banfield J.F."/>
        </authorList>
    </citation>
    <scope>NUCLEOTIDE SEQUENCE [LARGE SCALE GENOMIC DNA]</scope>
    <source>
        <strain evidence="1">CG11_big_fil_rev_8_21_14_0_20_45_26</strain>
    </source>
</reference>
<comment type="caution">
    <text evidence="1">The sequence shown here is derived from an EMBL/GenBank/DDBJ whole genome shotgun (WGS) entry which is preliminary data.</text>
</comment>
<sequence>LQSKGNTLSWWVTDGAQTFQAAWTQKQAGGEAAPGENETYDIVYSPSLKERDGIATVSLAVKDVKITGTST</sequence>
<dbReference type="Proteomes" id="UP000230859">
    <property type="component" value="Unassembled WGS sequence"/>
</dbReference>